<keyword evidence="4" id="KW-1185">Reference proteome</keyword>
<comment type="caution">
    <text evidence="3">The sequence shown here is derived from an EMBL/GenBank/DDBJ whole genome shotgun (WGS) entry which is preliminary data.</text>
</comment>
<proteinExistence type="predicted"/>
<dbReference type="SMART" id="SM00343">
    <property type="entry name" value="ZnF_C2HC"/>
    <property type="match status" value="2"/>
</dbReference>
<keyword evidence="1" id="KW-0479">Metal-binding</keyword>
<feature type="domain" description="CCHC-type" evidence="2">
    <location>
        <begin position="99"/>
        <end position="114"/>
    </location>
</feature>
<dbReference type="InterPro" id="IPR036875">
    <property type="entry name" value="Znf_CCHC_sf"/>
</dbReference>
<accession>A0ABD1EGK8</accession>
<dbReference type="Pfam" id="PF00098">
    <property type="entry name" value="zf-CCHC"/>
    <property type="match status" value="1"/>
</dbReference>
<dbReference type="InterPro" id="IPR001878">
    <property type="entry name" value="Znf_CCHC"/>
</dbReference>
<protein>
    <recommendedName>
        <fullName evidence="2">CCHC-type domain-containing protein</fullName>
    </recommendedName>
</protein>
<evidence type="ECO:0000313" key="3">
    <source>
        <dbReference type="EMBL" id="KAL1493612.1"/>
    </source>
</evidence>
<organism evidence="3 4">
    <name type="scientific">Hypothenemus hampei</name>
    <name type="common">Coffee berry borer</name>
    <dbReference type="NCBI Taxonomy" id="57062"/>
    <lineage>
        <taxon>Eukaryota</taxon>
        <taxon>Metazoa</taxon>
        <taxon>Ecdysozoa</taxon>
        <taxon>Arthropoda</taxon>
        <taxon>Hexapoda</taxon>
        <taxon>Insecta</taxon>
        <taxon>Pterygota</taxon>
        <taxon>Neoptera</taxon>
        <taxon>Endopterygota</taxon>
        <taxon>Coleoptera</taxon>
        <taxon>Polyphaga</taxon>
        <taxon>Cucujiformia</taxon>
        <taxon>Curculionidae</taxon>
        <taxon>Scolytinae</taxon>
        <taxon>Hypothenemus</taxon>
    </lineage>
</organism>
<evidence type="ECO:0000259" key="2">
    <source>
        <dbReference type="PROSITE" id="PS50158"/>
    </source>
</evidence>
<reference evidence="3 4" key="1">
    <citation type="submission" date="2024-05" db="EMBL/GenBank/DDBJ databases">
        <title>Genetic variation in Jamaican populations of the coffee berry borer (Hypothenemus hampei).</title>
        <authorList>
            <person name="Errbii M."/>
            <person name="Myrie A."/>
        </authorList>
    </citation>
    <scope>NUCLEOTIDE SEQUENCE [LARGE SCALE GENOMIC DNA]</scope>
    <source>
        <strain evidence="3">JA-Hopewell-2020-01-JO</strain>
        <tissue evidence="3">Whole body</tissue>
    </source>
</reference>
<gene>
    <name evidence="3" type="ORF">ABEB36_009312</name>
</gene>
<dbReference type="Proteomes" id="UP001566132">
    <property type="component" value="Unassembled WGS sequence"/>
</dbReference>
<dbReference type="Gene3D" id="4.10.60.10">
    <property type="entry name" value="Zinc finger, CCHC-type"/>
    <property type="match status" value="1"/>
</dbReference>
<evidence type="ECO:0000256" key="1">
    <source>
        <dbReference type="PROSITE-ProRule" id="PRU00047"/>
    </source>
</evidence>
<keyword evidence="1" id="KW-0862">Zinc</keyword>
<dbReference type="PROSITE" id="PS50158">
    <property type="entry name" value="ZF_CCHC"/>
    <property type="match status" value="1"/>
</dbReference>
<dbReference type="AlphaFoldDB" id="A0ABD1EGK8"/>
<sequence length="138" mass="15543">MDQLCTTEDVEQALEGLVPGVTSNLKISSMRPFRQGRQAVTVSGGKSLIEKLIQQRQIRIGCNNCFIERKYVIVKCSKCWASGHLERECKSTKDLRENCFKCGEKGHLVKDCQNSEKCPVCSEDGHRSGTGKCRDFKR</sequence>
<keyword evidence="1" id="KW-0863">Zinc-finger</keyword>
<dbReference type="GO" id="GO:0008270">
    <property type="term" value="F:zinc ion binding"/>
    <property type="evidence" value="ECO:0007669"/>
    <property type="project" value="UniProtKB-KW"/>
</dbReference>
<dbReference type="EMBL" id="JBDJPC010000007">
    <property type="protein sequence ID" value="KAL1493612.1"/>
    <property type="molecule type" value="Genomic_DNA"/>
</dbReference>
<evidence type="ECO:0000313" key="4">
    <source>
        <dbReference type="Proteomes" id="UP001566132"/>
    </source>
</evidence>
<name>A0ABD1EGK8_HYPHA</name>
<dbReference type="SUPFAM" id="SSF57756">
    <property type="entry name" value="Retrovirus zinc finger-like domains"/>
    <property type="match status" value="1"/>
</dbReference>